<evidence type="ECO:0000256" key="2">
    <source>
        <dbReference type="ARBA" id="ARBA00022801"/>
    </source>
</evidence>
<protein>
    <submittedName>
        <fullName evidence="3">DNA polymerase</fullName>
    </submittedName>
</protein>
<dbReference type="GO" id="GO:0016787">
    <property type="term" value="F:hydrolase activity"/>
    <property type="evidence" value="ECO:0007669"/>
    <property type="project" value="UniProtKB-KW"/>
</dbReference>
<gene>
    <name evidence="3" type="primary">gp_16213</name>
</gene>
<dbReference type="GO" id="GO:0004518">
    <property type="term" value="F:nuclease activity"/>
    <property type="evidence" value="ECO:0007669"/>
    <property type="project" value="UniProtKB-KW"/>
</dbReference>
<dbReference type="EMBL" id="MZ130479">
    <property type="protein sequence ID" value="QWM89529.1"/>
    <property type="molecule type" value="Genomic_DNA"/>
</dbReference>
<dbReference type="RefSeq" id="YP_010359101.1">
    <property type="nucleotide sequence ID" value="NC_062769.1"/>
</dbReference>
<proteinExistence type="predicted"/>
<evidence type="ECO:0000256" key="1">
    <source>
        <dbReference type="ARBA" id="ARBA00022722"/>
    </source>
</evidence>
<reference evidence="3 4" key="1">
    <citation type="submission" date="2021-04" db="EMBL/GenBank/DDBJ databases">
        <authorList>
            <person name="Shkoporov A.N."/>
            <person name="Stockdale S.R."/>
            <person name="Guerin E."/>
            <person name="Ross R.P."/>
            <person name="Hill C."/>
        </authorList>
    </citation>
    <scope>NUCLEOTIDE SEQUENCE [LARGE SCALE GENOMIC DNA]</scope>
    <source>
        <strain evidence="4">cr36_1</strain>
    </source>
</reference>
<dbReference type="InterPro" id="IPR023211">
    <property type="entry name" value="DNA_pol_palm_dom_sf"/>
</dbReference>
<dbReference type="KEGG" id="vg:75691015"/>
<accession>A0AAE7V2B0</accession>
<dbReference type="Proteomes" id="UP000827426">
    <property type="component" value="Segment"/>
</dbReference>
<keyword evidence="1" id="KW-0540">Nuclease</keyword>
<dbReference type="InterPro" id="IPR043502">
    <property type="entry name" value="DNA/RNA_pol_sf"/>
</dbReference>
<keyword evidence="4" id="KW-1185">Reference proteome</keyword>
<dbReference type="Gene3D" id="3.90.1600.10">
    <property type="entry name" value="Palm domain of DNA polymerase"/>
    <property type="match status" value="1"/>
</dbReference>
<sequence>MSSMCYDVEVTRNYFSVVFVDLRSYLKTFSDCVDNEGKAIPIIDKLSVTEIKKRLETIPKKRFVLYEDDDSDLFNLLYWLIQKADYFGYNNRRYDRLMLSALLMYYNQFDKPSKLITFLYETSQRVIRNSNNDTLWTDNFTSLILRNNVAFRDLDLFQIFRLDHFHKSLKQTSINIKWYNLKEYTMPPIGDLDRHYYHERLPEAKGMTDRELNIHYRNVFERFIPRKYLQEMADYNDNDVYIVAELIRMNQEEVLLRYRISEEYKVDVFSASRSTIADKVIVKLYSKFTGLHPKAFIDTKTIRRKIIVSEILSDKIAFSTPELNDILSDIRSLTLRGEKGEFDREFTFMGTSYTIATGGLHSNEIPNIYRSSADYSGATDITIGNPYDSSGNIGVNTSDIYICDFDINSMYPNIIRSLKVCQKHLLPKAWFRIADTIVDERLEHKHLSKDKSLDSKERDKHATAAACLKIVANAGIFGKMGSEQSFLCDKKAMYQVTINGQLFLLMLIEKLELAGIHIISANTDGIVSIIPKDKFELYCNICHEWEKVVGLTGEFTPYTKYVTEGVNSYLTVKPNNGRKFKGRMNPKMFLEDLSKGYNSPIVAKCVTEYFINGTPVMETLRNAKSILDFCRTQNVNHKYRLEFTHVVDGKIRTDVVQRNTRFYISSTGGTLMKVESMGWNDNGEEQVKKSSLCAGQRVSICNTVDDTDISELNVNYLYYYNEAMAIIEPIEQSRNNKGKGKRLVKKYYGMRNTLFD</sequence>
<keyword evidence="2" id="KW-0378">Hydrolase</keyword>
<dbReference type="SUPFAM" id="SSF56672">
    <property type="entry name" value="DNA/RNA polymerases"/>
    <property type="match status" value="1"/>
</dbReference>
<evidence type="ECO:0000313" key="4">
    <source>
        <dbReference type="Proteomes" id="UP000827426"/>
    </source>
</evidence>
<evidence type="ECO:0000313" key="3">
    <source>
        <dbReference type="EMBL" id="QWM89529.1"/>
    </source>
</evidence>
<organism evidence="3 4">
    <name type="scientific">uncultured phage cr36_1</name>
    <dbReference type="NCBI Taxonomy" id="2986397"/>
    <lineage>
        <taxon>Viruses</taxon>
        <taxon>Duplodnaviria</taxon>
        <taxon>Heunggongvirae</taxon>
        <taxon>Uroviricota</taxon>
        <taxon>Caudoviricetes</taxon>
        <taxon>Crassvirales</taxon>
        <taxon>Intestiviridae</taxon>
        <taxon>Churivirinae</taxon>
        <taxon>Jahgtovirus</taxon>
        <taxon>Jahgtovirus gastrointestinalis</taxon>
    </lineage>
</organism>
<name>A0AAE7V2B0_9CAUD</name>
<dbReference type="GeneID" id="75691015"/>